<dbReference type="AlphaFoldDB" id="A0A3P7QDI3"/>
<dbReference type="OrthoDB" id="6235240at2759"/>
<proteinExistence type="predicted"/>
<dbReference type="EMBL" id="UYRU01079309">
    <property type="protein sequence ID" value="VDN29972.1"/>
    <property type="molecule type" value="Genomic_DNA"/>
</dbReference>
<gene>
    <name evidence="1" type="ORF">DILT_LOCUS15455</name>
</gene>
<name>A0A3P7QDI3_DIBLA</name>
<reference evidence="1 2" key="1">
    <citation type="submission" date="2018-11" db="EMBL/GenBank/DDBJ databases">
        <authorList>
            <consortium name="Pathogen Informatics"/>
        </authorList>
    </citation>
    <scope>NUCLEOTIDE SEQUENCE [LARGE SCALE GENOMIC DNA]</scope>
</reference>
<protein>
    <submittedName>
        <fullName evidence="1">Uncharacterized protein</fullName>
    </submittedName>
</protein>
<dbReference type="Proteomes" id="UP000281553">
    <property type="component" value="Unassembled WGS sequence"/>
</dbReference>
<evidence type="ECO:0000313" key="1">
    <source>
        <dbReference type="EMBL" id="VDN29972.1"/>
    </source>
</evidence>
<accession>A0A3P7QDI3</accession>
<evidence type="ECO:0000313" key="2">
    <source>
        <dbReference type="Proteomes" id="UP000281553"/>
    </source>
</evidence>
<organism evidence="1 2">
    <name type="scientific">Dibothriocephalus latus</name>
    <name type="common">Fish tapeworm</name>
    <name type="synonym">Diphyllobothrium latum</name>
    <dbReference type="NCBI Taxonomy" id="60516"/>
    <lineage>
        <taxon>Eukaryota</taxon>
        <taxon>Metazoa</taxon>
        <taxon>Spiralia</taxon>
        <taxon>Lophotrochozoa</taxon>
        <taxon>Platyhelminthes</taxon>
        <taxon>Cestoda</taxon>
        <taxon>Eucestoda</taxon>
        <taxon>Diphyllobothriidea</taxon>
        <taxon>Diphyllobothriidae</taxon>
        <taxon>Dibothriocephalus</taxon>
    </lineage>
</organism>
<keyword evidence="2" id="KW-1185">Reference proteome</keyword>
<sequence length="217" mass="24917">MAPRTDSKFLNSTLDIRSPCCDYSVSPEKDVYAATVPRFLQSDSANPQFNDMSNSPLPISLATSADIHTEAVDARLRRLTARCRLAERRAILILSKLKSPTPGFRPSSETQPNRVSEEHLWYQARATMRSHWFLLQTEMVRALDCLQNLRPLRHRCKKWRKSLPLLSQGGLIEPATMGTCSRILPFEKSDKPRHSYFSLNNLKHLDFKFSGETFYRC</sequence>